<proteinExistence type="predicted"/>
<name>A0A412X6I9_BACUN</name>
<evidence type="ECO:0000313" key="1">
    <source>
        <dbReference type="EMBL" id="RGV36519.1"/>
    </source>
</evidence>
<evidence type="ECO:0000313" key="2">
    <source>
        <dbReference type="Proteomes" id="UP000285343"/>
    </source>
</evidence>
<protein>
    <submittedName>
        <fullName evidence="1">Uncharacterized protein</fullName>
    </submittedName>
</protein>
<accession>A0A412X6I9</accession>
<sequence length="147" mass="17194">MLIEQYIKHVERYFWDRKQIQKVVDEEKEQRTARKGHTGGGGHAFISNPTETAALKNIEPVRMISFGYGPYQSIIMNPELWLEVVAETYKIHENQLTGKVMYQKYEKRKPMKIIAELTGVNRDTCYEFRKEFLRDAVGLALKKGLIK</sequence>
<gene>
    <name evidence="1" type="ORF">DWW14_21035</name>
</gene>
<reference evidence="1 2" key="1">
    <citation type="submission" date="2018-08" db="EMBL/GenBank/DDBJ databases">
        <title>A genome reference for cultivated species of the human gut microbiota.</title>
        <authorList>
            <person name="Zou Y."/>
            <person name="Xue W."/>
            <person name="Luo G."/>
        </authorList>
    </citation>
    <scope>NUCLEOTIDE SEQUENCE [LARGE SCALE GENOMIC DNA]</scope>
    <source>
        <strain evidence="1 2">AF14-42</strain>
    </source>
</reference>
<comment type="caution">
    <text evidence="1">The sequence shown here is derived from an EMBL/GenBank/DDBJ whole genome shotgun (WGS) entry which is preliminary data.</text>
</comment>
<dbReference type="EMBL" id="QRZC01000040">
    <property type="protein sequence ID" value="RGV36519.1"/>
    <property type="molecule type" value="Genomic_DNA"/>
</dbReference>
<dbReference type="Proteomes" id="UP000285343">
    <property type="component" value="Unassembled WGS sequence"/>
</dbReference>
<dbReference type="AlphaFoldDB" id="A0A412X6I9"/>
<dbReference type="RefSeq" id="WP_117947970.1">
    <property type="nucleotide sequence ID" value="NZ_QRZC01000040.1"/>
</dbReference>
<organism evidence="1 2">
    <name type="scientific">Bacteroides uniformis</name>
    <dbReference type="NCBI Taxonomy" id="820"/>
    <lineage>
        <taxon>Bacteria</taxon>
        <taxon>Pseudomonadati</taxon>
        <taxon>Bacteroidota</taxon>
        <taxon>Bacteroidia</taxon>
        <taxon>Bacteroidales</taxon>
        <taxon>Bacteroidaceae</taxon>
        <taxon>Bacteroides</taxon>
    </lineage>
</organism>